<sequence>MKKLFFFVSSLVVIILVISIFNYEKSFKNSPPSKNIVDPPVSEQKPAPLQPTLVTDSIGYSLQNNELNITYDNGKNWVTVPVEFDHLFSGEYNGNKTELILDSYILSDKRAAFLTTLGPTKLITSLDNGVTWQESIVYENAPGIRFRKVDFLNDQFGYVILSGDRTMSQEWSAIFITNDGGNSFREAAYPGTTRLLYNGGFVDENIGFLSYGVINPEEPDFYVTKDTGHSWKQASFTIPEKYHKVFVTAEVPYKEDEHLSVLLNQGPNGDYMGGKVKGKFISFDQGLSWEFESEVAPNEEP</sequence>
<dbReference type="SUPFAM" id="SSF110296">
    <property type="entry name" value="Oligoxyloglucan reducing end-specific cellobiohydrolase"/>
    <property type="match status" value="1"/>
</dbReference>
<gene>
    <name evidence="1" type="ORF">ACFSFW_05575</name>
</gene>
<evidence type="ECO:0000313" key="2">
    <source>
        <dbReference type="Proteomes" id="UP001597227"/>
    </source>
</evidence>
<evidence type="ECO:0000313" key="1">
    <source>
        <dbReference type="EMBL" id="MFD1778130.1"/>
    </source>
</evidence>
<dbReference type="Proteomes" id="UP001597227">
    <property type="component" value="Unassembled WGS sequence"/>
</dbReference>
<protein>
    <submittedName>
        <fullName evidence="1">WD40/YVTN/BNR-like repeat-containing protein</fullName>
    </submittedName>
</protein>
<reference evidence="2" key="1">
    <citation type="journal article" date="2019" name="Int. J. Syst. Evol. Microbiol.">
        <title>The Global Catalogue of Microorganisms (GCM) 10K type strain sequencing project: providing services to taxonomists for standard genome sequencing and annotation.</title>
        <authorList>
            <consortium name="The Broad Institute Genomics Platform"/>
            <consortium name="The Broad Institute Genome Sequencing Center for Infectious Disease"/>
            <person name="Wu L."/>
            <person name="Ma J."/>
        </authorList>
    </citation>
    <scope>NUCLEOTIDE SEQUENCE [LARGE SCALE GENOMIC DNA]</scope>
    <source>
        <strain evidence="2">CCUG 15531</strain>
    </source>
</reference>
<accession>A0ABW4MNZ4</accession>
<proteinExistence type="predicted"/>
<dbReference type="EMBL" id="JBHUEK010000007">
    <property type="protein sequence ID" value="MFD1778130.1"/>
    <property type="molecule type" value="Genomic_DNA"/>
</dbReference>
<organism evidence="1 2">
    <name type="scientific">Fredinandcohnia salidurans</name>
    <dbReference type="NCBI Taxonomy" id="2595041"/>
    <lineage>
        <taxon>Bacteria</taxon>
        <taxon>Bacillati</taxon>
        <taxon>Bacillota</taxon>
        <taxon>Bacilli</taxon>
        <taxon>Bacillales</taxon>
        <taxon>Bacillaceae</taxon>
        <taxon>Fredinandcohnia</taxon>
    </lineage>
</organism>
<name>A0ABW4MNZ4_9BACI</name>
<dbReference type="Gene3D" id="2.130.10.10">
    <property type="entry name" value="YVTN repeat-like/Quinoprotein amine dehydrogenase"/>
    <property type="match status" value="1"/>
</dbReference>
<dbReference type="InterPro" id="IPR015943">
    <property type="entry name" value="WD40/YVTN_repeat-like_dom_sf"/>
</dbReference>
<comment type="caution">
    <text evidence="1">The sequence shown here is derived from an EMBL/GenBank/DDBJ whole genome shotgun (WGS) entry which is preliminary data.</text>
</comment>
<keyword evidence="2" id="KW-1185">Reference proteome</keyword>
<dbReference type="RefSeq" id="WP_388035887.1">
    <property type="nucleotide sequence ID" value="NZ_JBHUEK010000007.1"/>
</dbReference>